<evidence type="ECO:0000256" key="3">
    <source>
        <dbReference type="ARBA" id="ARBA00004742"/>
    </source>
</evidence>
<keyword evidence="10 13" id="KW-0092">Biotin</keyword>
<organism evidence="23 24">
    <name type="scientific">Pseudovirgaria hyperparasitica</name>
    <dbReference type="NCBI Taxonomy" id="470096"/>
    <lineage>
        <taxon>Eukaryota</taxon>
        <taxon>Fungi</taxon>
        <taxon>Dikarya</taxon>
        <taxon>Ascomycota</taxon>
        <taxon>Pezizomycotina</taxon>
        <taxon>Dothideomycetes</taxon>
        <taxon>Dothideomycetes incertae sedis</taxon>
        <taxon>Acrospermales</taxon>
        <taxon>Acrospermaceae</taxon>
        <taxon>Pseudovirgaria</taxon>
    </lineage>
</organism>
<dbReference type="GO" id="GO:0005524">
    <property type="term" value="F:ATP binding"/>
    <property type="evidence" value="ECO:0007669"/>
    <property type="project" value="UniProtKB-UniRule"/>
</dbReference>
<evidence type="ECO:0000256" key="1">
    <source>
        <dbReference type="ARBA" id="ARBA00001953"/>
    </source>
</evidence>
<dbReference type="SUPFAM" id="SSF56059">
    <property type="entry name" value="Glutathione synthetase ATP-binding domain-like"/>
    <property type="match status" value="1"/>
</dbReference>
<dbReference type="OrthoDB" id="196847at2759"/>
<dbReference type="SUPFAM" id="SSF51569">
    <property type="entry name" value="Aldolase"/>
    <property type="match status" value="1"/>
</dbReference>
<dbReference type="EC" id="6.4.1.1" evidence="4 13"/>
<keyword evidence="8 13" id="KW-0547">Nucleotide-binding</keyword>
<dbReference type="RefSeq" id="XP_033599649.1">
    <property type="nucleotide sequence ID" value="XM_033744246.1"/>
</dbReference>
<dbReference type="Pfam" id="PF00289">
    <property type="entry name" value="Biotin_carb_N"/>
    <property type="match status" value="1"/>
</dbReference>
<keyword evidence="23" id="KW-0670">Pyruvate</keyword>
<evidence type="ECO:0000259" key="19">
    <source>
        <dbReference type="PROSITE" id="PS50968"/>
    </source>
</evidence>
<evidence type="ECO:0000256" key="7">
    <source>
        <dbReference type="ARBA" id="ARBA00022723"/>
    </source>
</evidence>
<dbReference type="AlphaFoldDB" id="A0A6A6W2P1"/>
<gene>
    <name evidence="23" type="ORF">EJ05DRAFT_477414</name>
</gene>
<dbReference type="InterPro" id="IPR001882">
    <property type="entry name" value="Biotin_BS"/>
</dbReference>
<evidence type="ECO:0000256" key="17">
    <source>
        <dbReference type="PIRSR" id="PIRSR001594-4"/>
    </source>
</evidence>
<dbReference type="UniPathway" id="UPA00138"/>
<keyword evidence="6 13" id="KW-0436">Ligase</keyword>
<evidence type="ECO:0000256" key="14">
    <source>
        <dbReference type="PIRSR" id="PIRSR001594-1"/>
    </source>
</evidence>
<dbReference type="SUPFAM" id="SSF52440">
    <property type="entry name" value="PreATP-grasp domain"/>
    <property type="match status" value="1"/>
</dbReference>
<dbReference type="PROSITE" id="PS50991">
    <property type="entry name" value="PYR_CT"/>
    <property type="match status" value="1"/>
</dbReference>
<dbReference type="InterPro" id="IPR011053">
    <property type="entry name" value="Single_hybrid_motif"/>
</dbReference>
<feature type="binding site" evidence="16">
    <location>
        <position position="793"/>
    </location>
    <ligand>
        <name>Mn(2+)</name>
        <dbReference type="ChEBI" id="CHEBI:29035"/>
    </ligand>
</feature>
<evidence type="ECO:0000256" key="6">
    <source>
        <dbReference type="ARBA" id="ARBA00022598"/>
    </source>
</evidence>
<dbReference type="FunFam" id="3.20.20.70:FF:000033">
    <property type="entry name" value="Pyruvate carboxylase"/>
    <property type="match status" value="1"/>
</dbReference>
<evidence type="ECO:0000256" key="8">
    <source>
        <dbReference type="ARBA" id="ARBA00022741"/>
    </source>
</evidence>
<dbReference type="InterPro" id="IPR013785">
    <property type="entry name" value="Aldolase_TIM"/>
</dbReference>
<feature type="binding site" evidence="15">
    <location>
        <position position="164"/>
    </location>
    <ligand>
        <name>ATP</name>
        <dbReference type="ChEBI" id="CHEBI:30616"/>
    </ligand>
</feature>
<comment type="function">
    <text evidence="13">Catalyzes a 2-step reaction, involving the ATP-dependent carboxylation of the covalently attached biotin in the first step and the transfer of the carboxyl group to pyruvate in the second.</text>
</comment>
<dbReference type="GO" id="GO:0046872">
    <property type="term" value="F:metal ion binding"/>
    <property type="evidence" value="ECO:0007669"/>
    <property type="project" value="UniProtKB-KW"/>
</dbReference>
<feature type="active site" evidence="14">
    <location>
        <position position="340"/>
    </location>
</feature>
<keyword evidence="24" id="KW-1185">Reference proteome</keyword>
<dbReference type="PANTHER" id="PTHR43778:SF2">
    <property type="entry name" value="PYRUVATE CARBOXYLASE, MITOCHONDRIAL"/>
    <property type="match status" value="1"/>
</dbReference>
<dbReference type="InterPro" id="IPR005481">
    <property type="entry name" value="BC-like_N"/>
</dbReference>
<comment type="catalytic activity">
    <reaction evidence="12 13">
        <text>hydrogencarbonate + pyruvate + ATP = oxaloacetate + ADP + phosphate + H(+)</text>
        <dbReference type="Rhea" id="RHEA:20844"/>
        <dbReference type="ChEBI" id="CHEBI:15361"/>
        <dbReference type="ChEBI" id="CHEBI:15378"/>
        <dbReference type="ChEBI" id="CHEBI:16452"/>
        <dbReference type="ChEBI" id="CHEBI:17544"/>
        <dbReference type="ChEBI" id="CHEBI:30616"/>
        <dbReference type="ChEBI" id="CHEBI:43474"/>
        <dbReference type="ChEBI" id="CHEBI:456216"/>
        <dbReference type="EC" id="6.4.1.1"/>
    </reaction>
</comment>
<dbReference type="PROSITE" id="PS50968">
    <property type="entry name" value="BIOTINYL_LIPOYL"/>
    <property type="match status" value="1"/>
</dbReference>
<name>A0A6A6W2P1_9PEZI</name>
<dbReference type="InterPro" id="IPR005930">
    <property type="entry name" value="Pyruv_COase"/>
</dbReference>
<dbReference type="FunFam" id="3.30.470.20:FF:000012">
    <property type="entry name" value="Pyruvate carboxylase"/>
    <property type="match status" value="1"/>
</dbReference>
<dbReference type="PROSITE" id="PS50975">
    <property type="entry name" value="ATP_GRASP"/>
    <property type="match status" value="1"/>
</dbReference>
<dbReference type="Pfam" id="PF02786">
    <property type="entry name" value="CPSase_L_D2"/>
    <property type="match status" value="1"/>
</dbReference>
<feature type="domain" description="Pyruvate carboxyltransferase" evidence="22">
    <location>
        <begin position="584"/>
        <end position="852"/>
    </location>
</feature>
<dbReference type="SUPFAM" id="SSF51230">
    <property type="entry name" value="Single hybrid motif"/>
    <property type="match status" value="1"/>
</dbReference>
<evidence type="ECO:0000313" key="24">
    <source>
        <dbReference type="Proteomes" id="UP000799437"/>
    </source>
</evidence>
<dbReference type="CDD" id="cd06850">
    <property type="entry name" value="biotinyl_domain"/>
    <property type="match status" value="1"/>
</dbReference>
<dbReference type="Pfam" id="PF00682">
    <property type="entry name" value="HMGL-like"/>
    <property type="match status" value="1"/>
</dbReference>
<protein>
    <recommendedName>
        <fullName evidence="4 13">Pyruvate carboxylase</fullName>
        <ecNumber evidence="4 13">6.4.1.1</ecNumber>
    </recommendedName>
</protein>
<dbReference type="NCBIfam" id="NF006761">
    <property type="entry name" value="PRK09282.1"/>
    <property type="match status" value="1"/>
</dbReference>
<feature type="domain" description="ATP-grasp" evidence="20">
    <location>
        <begin position="168"/>
        <end position="365"/>
    </location>
</feature>
<dbReference type="Pfam" id="PF02785">
    <property type="entry name" value="Biotin_carb_C"/>
    <property type="match status" value="1"/>
</dbReference>
<dbReference type="InterPro" id="IPR005479">
    <property type="entry name" value="CPAse_ATP-bd"/>
</dbReference>
<dbReference type="NCBIfam" id="NF009554">
    <property type="entry name" value="PRK12999.1"/>
    <property type="match status" value="1"/>
</dbReference>
<dbReference type="PROSITE" id="PS00866">
    <property type="entry name" value="CPSASE_1"/>
    <property type="match status" value="1"/>
</dbReference>
<keyword evidence="5" id="KW-0312">Gluconeogenesis</keyword>
<dbReference type="PROSITE" id="PS00188">
    <property type="entry name" value="BIOTIN"/>
    <property type="match status" value="1"/>
</dbReference>
<reference evidence="23" key="1">
    <citation type="journal article" date="2020" name="Stud. Mycol.">
        <title>101 Dothideomycetes genomes: a test case for predicting lifestyles and emergence of pathogens.</title>
        <authorList>
            <person name="Haridas S."/>
            <person name="Albert R."/>
            <person name="Binder M."/>
            <person name="Bloem J."/>
            <person name="Labutti K."/>
            <person name="Salamov A."/>
            <person name="Andreopoulos B."/>
            <person name="Baker S."/>
            <person name="Barry K."/>
            <person name="Bills G."/>
            <person name="Bluhm B."/>
            <person name="Cannon C."/>
            <person name="Castanera R."/>
            <person name="Culley D."/>
            <person name="Daum C."/>
            <person name="Ezra D."/>
            <person name="Gonzalez J."/>
            <person name="Henrissat B."/>
            <person name="Kuo A."/>
            <person name="Liang C."/>
            <person name="Lipzen A."/>
            <person name="Lutzoni F."/>
            <person name="Magnuson J."/>
            <person name="Mondo S."/>
            <person name="Nolan M."/>
            <person name="Ohm R."/>
            <person name="Pangilinan J."/>
            <person name="Park H.-J."/>
            <person name="Ramirez L."/>
            <person name="Alfaro M."/>
            <person name="Sun H."/>
            <person name="Tritt A."/>
            <person name="Yoshinaga Y."/>
            <person name="Zwiers L.-H."/>
            <person name="Turgeon B."/>
            <person name="Goodwin S."/>
            <person name="Spatafora J."/>
            <person name="Crous P."/>
            <person name="Grigoriev I."/>
        </authorList>
    </citation>
    <scope>NUCLEOTIDE SEQUENCE</scope>
    <source>
        <strain evidence="23">CBS 121739</strain>
    </source>
</reference>
<dbReference type="InterPro" id="IPR005482">
    <property type="entry name" value="Biotin_COase_C"/>
</dbReference>
<dbReference type="InterPro" id="IPR016185">
    <property type="entry name" value="PreATP-grasp_dom_sf"/>
</dbReference>
<keyword evidence="9 13" id="KW-0067">ATP-binding</keyword>
<feature type="binding site" evidence="16">
    <location>
        <position position="593"/>
    </location>
    <ligand>
        <name>Mn(2+)</name>
        <dbReference type="ChEBI" id="CHEBI:29035"/>
    </ligand>
</feature>
<proteinExistence type="predicted"/>
<dbReference type="InterPro" id="IPR003379">
    <property type="entry name" value="Carboxylase_cons_dom"/>
</dbReference>
<dbReference type="FunFam" id="3.40.50.20:FF:000010">
    <property type="entry name" value="Propionyl-CoA carboxylase subunit alpha"/>
    <property type="match status" value="1"/>
</dbReference>
<comment type="function">
    <text evidence="2">Pyruvate carboxylase catalyzes a 2-step reaction, involving the ATP-dependent carboxylation of the covalently attached biotin in the first step and the transfer of the carboxyl group to pyruvate in the second.</text>
</comment>
<dbReference type="SMART" id="SM00878">
    <property type="entry name" value="Biotin_carb_C"/>
    <property type="match status" value="1"/>
</dbReference>
<evidence type="ECO:0000256" key="10">
    <source>
        <dbReference type="ARBA" id="ARBA00023267"/>
    </source>
</evidence>
<evidence type="ECO:0000256" key="13">
    <source>
        <dbReference type="PIRNR" id="PIRNR001594"/>
    </source>
</evidence>
<dbReference type="InterPro" id="IPR011054">
    <property type="entry name" value="Rudment_hybrid_motif"/>
</dbReference>
<feature type="region of interest" description="Disordered" evidence="18">
    <location>
        <begin position="1"/>
        <end position="26"/>
    </location>
</feature>
<dbReference type="Proteomes" id="UP000799437">
    <property type="component" value="Unassembled WGS sequence"/>
</dbReference>
<dbReference type="GO" id="GO:0005737">
    <property type="term" value="C:cytoplasm"/>
    <property type="evidence" value="ECO:0007669"/>
    <property type="project" value="TreeGrafter"/>
</dbReference>
<accession>A0A6A6W2P1</accession>
<feature type="modified residue" description="N6-carboxylysine" evidence="17">
    <location>
        <position position="761"/>
    </location>
</feature>
<dbReference type="Pfam" id="PF00364">
    <property type="entry name" value="Biotin_lipoyl"/>
    <property type="match status" value="1"/>
</dbReference>
<dbReference type="NCBIfam" id="TIGR01235">
    <property type="entry name" value="pyruv_carbox"/>
    <property type="match status" value="1"/>
</dbReference>
<dbReference type="InterPro" id="IPR000891">
    <property type="entry name" value="PYR_CT"/>
</dbReference>
<evidence type="ECO:0000259" key="20">
    <source>
        <dbReference type="PROSITE" id="PS50975"/>
    </source>
</evidence>
<evidence type="ECO:0000256" key="12">
    <source>
        <dbReference type="ARBA" id="ARBA00049382"/>
    </source>
</evidence>
<dbReference type="SUPFAM" id="SSF51246">
    <property type="entry name" value="Rudiment single hybrid motif"/>
    <property type="match status" value="1"/>
</dbReference>
<dbReference type="PROSITE" id="PS50979">
    <property type="entry name" value="BC"/>
    <property type="match status" value="1"/>
</dbReference>
<evidence type="ECO:0000313" key="23">
    <source>
        <dbReference type="EMBL" id="KAF2757198.1"/>
    </source>
</evidence>
<dbReference type="InterPro" id="IPR011764">
    <property type="entry name" value="Biotin_carboxylation_dom"/>
</dbReference>
<feature type="binding site" evidence="15">
    <location>
        <position position="665"/>
    </location>
    <ligand>
        <name>substrate</name>
    </ligand>
</feature>
<dbReference type="InterPro" id="IPR055268">
    <property type="entry name" value="PCB-like"/>
</dbReference>
<dbReference type="EMBL" id="ML996574">
    <property type="protein sequence ID" value="KAF2757198.1"/>
    <property type="molecule type" value="Genomic_DNA"/>
</dbReference>
<dbReference type="InterPro" id="IPR000089">
    <property type="entry name" value="Biotin_lipoyl"/>
</dbReference>
<dbReference type="GO" id="GO:0006094">
    <property type="term" value="P:gluconeogenesis"/>
    <property type="evidence" value="ECO:0007669"/>
    <property type="project" value="UniProtKB-UniPathway"/>
</dbReference>
<evidence type="ECO:0000256" key="4">
    <source>
        <dbReference type="ARBA" id="ARBA00013057"/>
    </source>
</evidence>
<dbReference type="InterPro" id="IPR011761">
    <property type="entry name" value="ATP-grasp"/>
</dbReference>
<feature type="modified residue" description="N6-biotinyllysine" evidence="17">
    <location>
        <position position="1162"/>
    </location>
</feature>
<dbReference type="Pfam" id="PF02436">
    <property type="entry name" value="PYC_OADA"/>
    <property type="match status" value="1"/>
</dbReference>
<sequence>MTDQTKDDANNTAISDDSFDEDDHDNAHIHRNSVHQRLRANSSIMQLKKLLVANRGEIPIRIFRTAHELSLHTVAVYSHEDRLGMHRQKADEAYVIGKRGQYTPVGAYLAGDEIIKIAREHEVNMIHPGYGFLSENAEFAKKVEEAGIIWVGPTPETIESLGDKVSARRLAIKCDVPVVPGTPDPVAKFEDAKVFTDEYGFPIIIKAAFGGGGRGMRVVRDQESLKDSFERATSEAKSAFGNGTVFIERFLDKPKHIEVQLLGDNHGNVVHLYERDCSVQRRHQKVVELAPAKDLPAKTRDAILADAVKLAKSVNYRNAGTAEFLVDQQNRYYFIEINPRIQVEHTITEEITGIDIVAAQIQIAAGASLAQLGLTQDRISTRGFAIQCRITTEDPANAFSPDTGKIEVYRSAGGNGVRLDGGNGFAGSIITPHYDSMLTKCTCLGSTYEIARRKMLRALVEFRIRGLKTNIPFLASLLTHETFIASKCWTTFIDDTPELFALVGNQNRAQKLLAYLGDVAVNGSQIKGQIGEPKFKGEIRIPELVSKDGKVIDTSKPCATGWRNIIVEKGPAEFAKAVRANKGCLIMDTTWRDAHQSLLATRLRTIDMLNIASETSHAFSNAWALECWGGATFDVAYRFLYEDPWDRLRKMRKAVPNIPFQMLLRGANGVAYSSLPDNAIVHFCEQAKKNGVDIFRVFDALNDTEQLEVGIKAVLKAGGVAEGTVCYSGDMMNPAKKYNLEYYMTVVDKIVKMGAHVLGIKDMAGVLKPRAATLLIGSIRKKYPDLPIHVHTHDSAGTGVASMVACAQAGADAVDAAMDSLSGTTSQPAIGALLASLEGGDLDPGLDAHVVRHLDAYWAQLRLLYSPFEAGLTGPDPEVYEHEIPGGQLTNLIFQASQQGLGAKWAQTKKAYEQANDLLGDIVKVTPTSKVVGDLAQFMVANGLSEEDVHKKAEQLDFPSSVLEFFEGLMGQPHGGFPEPLRTHALRDRRKMDKRPGLYMDPIDFTKVKADLKEKYGGATETDVASWVMYPKVFEDYKKFTDKYGDLSVLPTRFFLSKPEIGEEFHVQLEKGKVLILKLLAVGPLSEQTGQREVFYEMNGEVRQIAVEDIHAGIENTARVKADSSDSSQVGCPMSGVVVEVRVHNDAEVKKGDPIAVLSAMKMEMVISAPHSGKIGELSVKEGDSLDSQDLVCKIVK</sequence>
<dbReference type="Gene3D" id="2.40.50.100">
    <property type="match status" value="1"/>
</dbReference>
<comment type="cofactor">
    <cofactor evidence="1 13">
        <name>biotin</name>
        <dbReference type="ChEBI" id="CHEBI:57586"/>
    </cofactor>
</comment>
<feature type="binding site" evidence="16">
    <location>
        <position position="791"/>
    </location>
    <ligand>
        <name>Mn(2+)</name>
        <dbReference type="ChEBI" id="CHEBI:29035"/>
    </ligand>
</feature>
<dbReference type="GeneID" id="54485300"/>
<dbReference type="SUPFAM" id="SSF89000">
    <property type="entry name" value="post-HMGL domain-like"/>
    <property type="match status" value="1"/>
</dbReference>
<evidence type="ECO:0000256" key="15">
    <source>
        <dbReference type="PIRSR" id="PIRSR001594-2"/>
    </source>
</evidence>
<evidence type="ECO:0000259" key="21">
    <source>
        <dbReference type="PROSITE" id="PS50979"/>
    </source>
</evidence>
<comment type="pathway">
    <text evidence="3">Carbohydrate biosynthesis; gluconeogenesis.</text>
</comment>
<dbReference type="Gene3D" id="3.20.20.70">
    <property type="entry name" value="Aldolase class I"/>
    <property type="match status" value="1"/>
</dbReference>
<evidence type="ECO:0000256" key="11">
    <source>
        <dbReference type="ARBA" id="ARBA00023268"/>
    </source>
</evidence>
<feature type="binding site" evidence="15">
    <location>
        <position position="248"/>
    </location>
    <ligand>
        <name>ATP</name>
        <dbReference type="ChEBI" id="CHEBI:30616"/>
    </ligand>
</feature>
<dbReference type="GO" id="GO:0004736">
    <property type="term" value="F:pyruvate carboxylase activity"/>
    <property type="evidence" value="ECO:0007669"/>
    <property type="project" value="UniProtKB-EC"/>
</dbReference>
<evidence type="ECO:0000256" key="18">
    <source>
        <dbReference type="SAM" id="MobiDB-lite"/>
    </source>
</evidence>
<dbReference type="PROSITE" id="PS00867">
    <property type="entry name" value="CPSASE_2"/>
    <property type="match status" value="1"/>
</dbReference>
<evidence type="ECO:0000256" key="2">
    <source>
        <dbReference type="ARBA" id="ARBA00002380"/>
    </source>
</evidence>
<dbReference type="Gene3D" id="3.30.470.20">
    <property type="entry name" value="ATP-grasp fold, B domain"/>
    <property type="match status" value="1"/>
</dbReference>
<feature type="binding site" evidence="15">
    <location>
        <position position="283"/>
    </location>
    <ligand>
        <name>ATP</name>
        <dbReference type="ChEBI" id="CHEBI:30616"/>
    </ligand>
</feature>
<dbReference type="CDD" id="cd07937">
    <property type="entry name" value="DRE_TIM_PC_TC_5S"/>
    <property type="match status" value="1"/>
</dbReference>
<evidence type="ECO:0000256" key="9">
    <source>
        <dbReference type="ARBA" id="ARBA00022840"/>
    </source>
</evidence>
<feature type="binding site" description="via carbamate group" evidence="16">
    <location>
        <position position="761"/>
    </location>
    <ligand>
        <name>Mn(2+)</name>
        <dbReference type="ChEBI" id="CHEBI:29035"/>
    </ligand>
</feature>
<evidence type="ECO:0000256" key="16">
    <source>
        <dbReference type="PIRSR" id="PIRSR001594-3"/>
    </source>
</evidence>
<feature type="binding site" evidence="15">
    <location>
        <position position="926"/>
    </location>
    <ligand>
        <name>substrate</name>
    </ligand>
</feature>
<dbReference type="PIRSF" id="PIRSF001594">
    <property type="entry name" value="Pyruv_carbox"/>
    <property type="match status" value="1"/>
</dbReference>
<dbReference type="FunFam" id="2.40.50.100:FF:000003">
    <property type="entry name" value="Acetyl-CoA carboxylase biotin carboxyl carrier protein"/>
    <property type="match status" value="1"/>
</dbReference>
<dbReference type="PANTHER" id="PTHR43778">
    <property type="entry name" value="PYRUVATE CARBOXYLASE"/>
    <property type="match status" value="1"/>
</dbReference>
<keyword evidence="7 16" id="KW-0479">Metal-binding</keyword>
<evidence type="ECO:0000259" key="22">
    <source>
        <dbReference type="PROSITE" id="PS50991"/>
    </source>
</evidence>
<feature type="domain" description="Lipoyl-binding" evidence="19">
    <location>
        <begin position="1121"/>
        <end position="1196"/>
    </location>
</feature>
<dbReference type="FunFam" id="3.30.1490.20:FF:000018">
    <property type="entry name" value="Biotin carboxylase"/>
    <property type="match status" value="1"/>
</dbReference>
<feature type="domain" description="Biotin carboxylation" evidence="21">
    <location>
        <begin position="46"/>
        <end position="498"/>
    </location>
</feature>
<evidence type="ECO:0000256" key="5">
    <source>
        <dbReference type="ARBA" id="ARBA00022432"/>
    </source>
</evidence>
<keyword evidence="11" id="KW-0511">Multifunctional enzyme</keyword>